<sequence>MNVLQIVGYKKSGKTTLSTRIIDFMTEKDIRVGSLKHHGHGGLPLGLENTDSEKQLQAGAVVAGVEGEGLFQFSVRDEWQINQIIAIYKLLEVQYLVIEGYKNLAFPKIVLIKQQEDLRLLQLVTNIVAVVSDLPIEDNSYPVFRYSDFNDLVHWIYQDFPLN</sequence>
<name>A0ABW4W826_9BACI</name>
<proteinExistence type="predicted"/>
<dbReference type="PANTHER" id="PTHR40072:SF1">
    <property type="entry name" value="MOLYBDOPTERIN-GUANINE DINUCLEOTIDE BIOSYNTHESIS ADAPTER PROTEIN"/>
    <property type="match status" value="1"/>
</dbReference>
<dbReference type="Pfam" id="PF03205">
    <property type="entry name" value="MobB"/>
    <property type="match status" value="1"/>
</dbReference>
<dbReference type="SUPFAM" id="SSF52540">
    <property type="entry name" value="P-loop containing nucleoside triphosphate hydrolases"/>
    <property type="match status" value="1"/>
</dbReference>
<evidence type="ECO:0000259" key="1">
    <source>
        <dbReference type="Pfam" id="PF03205"/>
    </source>
</evidence>
<gene>
    <name evidence="2" type="primary">mobB</name>
    <name evidence="2" type="ORF">ACFSJF_19645</name>
</gene>
<keyword evidence="3" id="KW-1185">Reference proteome</keyword>
<reference evidence="3" key="1">
    <citation type="journal article" date="2019" name="Int. J. Syst. Evol. Microbiol.">
        <title>The Global Catalogue of Microorganisms (GCM) 10K type strain sequencing project: providing services to taxonomists for standard genome sequencing and annotation.</title>
        <authorList>
            <consortium name="The Broad Institute Genomics Platform"/>
            <consortium name="The Broad Institute Genome Sequencing Center for Infectious Disease"/>
            <person name="Wu L."/>
            <person name="Ma J."/>
        </authorList>
    </citation>
    <scope>NUCLEOTIDE SEQUENCE [LARGE SCALE GENOMIC DNA]</scope>
    <source>
        <strain evidence="3">R28</strain>
    </source>
</reference>
<dbReference type="NCBIfam" id="TIGR00176">
    <property type="entry name" value="mobB"/>
    <property type="match status" value="1"/>
</dbReference>
<evidence type="ECO:0000313" key="3">
    <source>
        <dbReference type="Proteomes" id="UP001597383"/>
    </source>
</evidence>
<dbReference type="PANTHER" id="PTHR40072">
    <property type="entry name" value="MOLYBDOPTERIN-GUANINE DINUCLEOTIDE BIOSYNTHESIS ADAPTER PROTEIN-RELATED"/>
    <property type="match status" value="1"/>
</dbReference>
<dbReference type="EMBL" id="JBHUHQ010000039">
    <property type="protein sequence ID" value="MFD2046485.1"/>
    <property type="molecule type" value="Genomic_DNA"/>
</dbReference>
<dbReference type="Gene3D" id="3.40.50.300">
    <property type="entry name" value="P-loop containing nucleotide triphosphate hydrolases"/>
    <property type="match status" value="1"/>
</dbReference>
<dbReference type="InterPro" id="IPR052539">
    <property type="entry name" value="MGD_biosynthesis_adapter"/>
</dbReference>
<accession>A0ABW4W826</accession>
<protein>
    <submittedName>
        <fullName evidence="2">Molybdopterin-guanine dinucleotide biosynthesis protein B</fullName>
    </submittedName>
</protein>
<organism evidence="2 3">
    <name type="scientific">Ornithinibacillus salinisoli</name>
    <dbReference type="NCBI Taxonomy" id="1848459"/>
    <lineage>
        <taxon>Bacteria</taxon>
        <taxon>Bacillati</taxon>
        <taxon>Bacillota</taxon>
        <taxon>Bacilli</taxon>
        <taxon>Bacillales</taxon>
        <taxon>Bacillaceae</taxon>
        <taxon>Ornithinibacillus</taxon>
    </lineage>
</organism>
<dbReference type="Proteomes" id="UP001597383">
    <property type="component" value="Unassembled WGS sequence"/>
</dbReference>
<dbReference type="RefSeq" id="WP_377558462.1">
    <property type="nucleotide sequence ID" value="NZ_JBHUMI010000043.1"/>
</dbReference>
<feature type="domain" description="Molybdopterin-guanine dinucleotide biosynthesis protein B (MobB)" evidence="1">
    <location>
        <begin position="3"/>
        <end position="133"/>
    </location>
</feature>
<evidence type="ECO:0000313" key="2">
    <source>
        <dbReference type="EMBL" id="MFD2046485.1"/>
    </source>
</evidence>
<comment type="caution">
    <text evidence="2">The sequence shown here is derived from an EMBL/GenBank/DDBJ whole genome shotgun (WGS) entry which is preliminary data.</text>
</comment>
<dbReference type="InterPro" id="IPR027417">
    <property type="entry name" value="P-loop_NTPase"/>
</dbReference>
<dbReference type="InterPro" id="IPR004435">
    <property type="entry name" value="MobB_dom"/>
</dbReference>